<dbReference type="InterPro" id="IPR038148">
    <property type="entry name" value="Tn1545/Tn916_Xis"/>
</dbReference>
<dbReference type="InterPro" id="IPR041657">
    <property type="entry name" value="HTH_17"/>
</dbReference>
<dbReference type="Pfam" id="PF12728">
    <property type="entry name" value="HTH_17"/>
    <property type="match status" value="1"/>
</dbReference>
<evidence type="ECO:0000313" key="3">
    <source>
        <dbReference type="Proteomes" id="UP001165383"/>
    </source>
</evidence>
<accession>A0ABT0S6S3</accession>
<gene>
    <name evidence="2" type="ORF">LZ518_01615</name>
</gene>
<evidence type="ECO:0000259" key="1">
    <source>
        <dbReference type="Pfam" id="PF12728"/>
    </source>
</evidence>
<keyword evidence="3" id="KW-1185">Reference proteome</keyword>
<evidence type="ECO:0000313" key="2">
    <source>
        <dbReference type="EMBL" id="MCL6739837.1"/>
    </source>
</evidence>
<feature type="domain" description="Helix-turn-helix" evidence="1">
    <location>
        <begin position="1"/>
        <end position="48"/>
    </location>
</feature>
<organism evidence="2 3">
    <name type="scientific">Sphingomonas brevis</name>
    <dbReference type="NCBI Taxonomy" id="2908206"/>
    <lineage>
        <taxon>Bacteria</taxon>
        <taxon>Pseudomonadati</taxon>
        <taxon>Pseudomonadota</taxon>
        <taxon>Alphaproteobacteria</taxon>
        <taxon>Sphingomonadales</taxon>
        <taxon>Sphingomonadaceae</taxon>
        <taxon>Sphingomonas</taxon>
    </lineage>
</organism>
<comment type="caution">
    <text evidence="2">The sequence shown here is derived from an EMBL/GenBank/DDBJ whole genome shotgun (WGS) entry which is preliminary data.</text>
</comment>
<proteinExistence type="predicted"/>
<dbReference type="InterPro" id="IPR010093">
    <property type="entry name" value="SinI_DNA-bd"/>
</dbReference>
<protein>
    <submittedName>
        <fullName evidence="2">Helix-turn-helix domain-containing protein</fullName>
    </submittedName>
</protein>
<name>A0ABT0S6S3_9SPHN</name>
<dbReference type="Proteomes" id="UP001165383">
    <property type="component" value="Unassembled WGS sequence"/>
</dbReference>
<reference evidence="2" key="1">
    <citation type="submission" date="2022-05" db="EMBL/GenBank/DDBJ databases">
        <authorList>
            <person name="Jo J.-H."/>
            <person name="Im W.-T."/>
        </authorList>
    </citation>
    <scope>NUCLEOTIDE SEQUENCE</scope>
    <source>
        <strain evidence="2">RB56-2</strain>
    </source>
</reference>
<dbReference type="NCBIfam" id="TIGR01764">
    <property type="entry name" value="excise"/>
    <property type="match status" value="1"/>
</dbReference>
<dbReference type="Gene3D" id="3.90.105.50">
    <property type="match status" value="1"/>
</dbReference>
<dbReference type="EMBL" id="JAMGBB010000001">
    <property type="protein sequence ID" value="MCL6739837.1"/>
    <property type="molecule type" value="Genomic_DNA"/>
</dbReference>
<sequence>MLSIKDAVGLLGLGRTTIYKLIGDGQLQAVKIGNRTLVKMASVRSLTQTQN</sequence>